<accession>A0A4P7KWW8</accession>
<evidence type="ECO:0000313" key="1">
    <source>
        <dbReference type="EMBL" id="QBY44456.1"/>
    </source>
</evidence>
<evidence type="ECO:0000313" key="2">
    <source>
        <dbReference type="Proteomes" id="UP000295134"/>
    </source>
</evidence>
<gene>
    <name evidence="1" type="ORF">ArsFIN_30420</name>
</gene>
<sequence length="88" mass="9966">MIGNGRNCMNNTQEYRTTLHHVKAGMQVIYHGERMKIIRLKEKKLTNKGLIYQFDTDGENGTLTGNGGNKITVLEKIDDLHKSKSGYV</sequence>
<organism evidence="1 2">
    <name type="scientific">Arsenophonus nasoniae</name>
    <name type="common">son-killer infecting Nasonia vitripennis</name>
    <dbReference type="NCBI Taxonomy" id="638"/>
    <lineage>
        <taxon>Bacteria</taxon>
        <taxon>Pseudomonadati</taxon>
        <taxon>Pseudomonadota</taxon>
        <taxon>Gammaproteobacteria</taxon>
        <taxon>Enterobacterales</taxon>
        <taxon>Morganellaceae</taxon>
        <taxon>Arsenophonus</taxon>
    </lineage>
</organism>
<dbReference type="KEGG" id="ans:ArsFIN_30420"/>
<dbReference type="Proteomes" id="UP000295134">
    <property type="component" value="Chromosome"/>
</dbReference>
<dbReference type="AlphaFoldDB" id="A0A4P7KWW8"/>
<protein>
    <submittedName>
        <fullName evidence="1">Uncharacterized protein</fullName>
    </submittedName>
</protein>
<name>A0A4P7KWW8_9GAMM</name>
<dbReference type="EMBL" id="CP038613">
    <property type="protein sequence ID" value="QBY44456.1"/>
    <property type="molecule type" value="Genomic_DNA"/>
</dbReference>
<proteinExistence type="predicted"/>
<reference evidence="1 2" key="1">
    <citation type="submission" date="2019-03" db="EMBL/GenBank/DDBJ databases">
        <title>Long-read sequencing reveals hyperdense prophage content in a complex bacterial symbiont genome.</title>
        <authorList>
            <person name="Frost C.L."/>
            <person name="Siozios S."/>
            <person name="Nadal-Jimenez P."/>
            <person name="Brockhurst M.A."/>
            <person name="King K.C."/>
            <person name="Darby A.C."/>
            <person name="Hurst G.D.D."/>
        </authorList>
    </citation>
    <scope>NUCLEOTIDE SEQUENCE [LARGE SCALE GENOMIC DNA]</scope>
    <source>
        <strain evidence="1 2">FIN</strain>
    </source>
</reference>